<reference evidence="1" key="1">
    <citation type="submission" date="2020-07" db="EMBL/GenBank/DDBJ databases">
        <title>The High-quality genome of the commercially important snow crab, Chionoecetes opilio.</title>
        <authorList>
            <person name="Jeong J.-H."/>
            <person name="Ryu S."/>
        </authorList>
    </citation>
    <scope>NUCLEOTIDE SEQUENCE</scope>
    <source>
        <strain evidence="1">MADBK_172401_WGS</strain>
        <tissue evidence="1">Digestive gland</tissue>
    </source>
</reference>
<keyword evidence="2" id="KW-1185">Reference proteome</keyword>
<dbReference type="Gene3D" id="3.40.50.880">
    <property type="match status" value="1"/>
</dbReference>
<evidence type="ECO:0000313" key="2">
    <source>
        <dbReference type="Proteomes" id="UP000770661"/>
    </source>
</evidence>
<dbReference type="PANTHER" id="PTHR10224">
    <property type="entry name" value="ES1 PROTEIN HOMOLOG, MITOCHONDRIAL"/>
    <property type="match status" value="1"/>
</dbReference>
<dbReference type="PANTHER" id="PTHR10224:SF12">
    <property type="entry name" value="GLYOXALASE ELBB"/>
    <property type="match status" value="1"/>
</dbReference>
<comment type="caution">
    <text evidence="1">The sequence shown here is derived from an EMBL/GenBank/DDBJ whole genome shotgun (WGS) entry which is preliminary data.</text>
</comment>
<gene>
    <name evidence="1" type="primary">ES1</name>
    <name evidence="1" type="ORF">GWK47_038246</name>
</gene>
<name>A0A8J4YEA0_CHIOP</name>
<dbReference type="AlphaFoldDB" id="A0A8J4YEA0"/>
<accession>A0A8J4YEA0</accession>
<dbReference type="EMBL" id="JACEEZ010005443">
    <property type="protein sequence ID" value="KAG0725632.1"/>
    <property type="molecule type" value="Genomic_DNA"/>
</dbReference>
<proteinExistence type="predicted"/>
<evidence type="ECO:0000313" key="1">
    <source>
        <dbReference type="EMBL" id="KAG0725632.1"/>
    </source>
</evidence>
<dbReference type="SUPFAM" id="SSF52317">
    <property type="entry name" value="Class I glutamine amidotransferase-like"/>
    <property type="match status" value="1"/>
</dbReference>
<organism evidence="1 2">
    <name type="scientific">Chionoecetes opilio</name>
    <name type="common">Atlantic snow crab</name>
    <name type="synonym">Cancer opilio</name>
    <dbReference type="NCBI Taxonomy" id="41210"/>
    <lineage>
        <taxon>Eukaryota</taxon>
        <taxon>Metazoa</taxon>
        <taxon>Ecdysozoa</taxon>
        <taxon>Arthropoda</taxon>
        <taxon>Crustacea</taxon>
        <taxon>Multicrustacea</taxon>
        <taxon>Malacostraca</taxon>
        <taxon>Eumalacostraca</taxon>
        <taxon>Eucarida</taxon>
        <taxon>Decapoda</taxon>
        <taxon>Pleocyemata</taxon>
        <taxon>Brachyura</taxon>
        <taxon>Eubrachyura</taxon>
        <taxon>Majoidea</taxon>
        <taxon>Majidae</taxon>
        <taxon>Chionoecetes</taxon>
    </lineage>
</organism>
<protein>
    <submittedName>
        <fullName evidence="1">ES1, mitochondrial</fullName>
    </submittedName>
</protein>
<dbReference type="InterPro" id="IPR029062">
    <property type="entry name" value="Class_I_gatase-like"/>
</dbReference>
<sequence>MAAVSYRVLACDTCDSLVGVPAEGESRNVLVESARIARSEVKPLTQLTSGAADAVFSREGLELPRTCVILPVRHRSDFAVKGADMTVNNEVERVIKDFHGAKKPIGLCCIAPVLAARVLGGSGVTLTLGQPDDGSGKWPYGGAIEAAKSMGAKVVDKSVGEIVVDAENKVVTTPAFMYNGKFHEIHDGVAKAITALLGLVKIVSSYPYHAVPPDRSATDVCTASIVISSAYLESLTSKLYLSWSGCPRCVHSIVCQGKDVRRVLQNTIAALPVTPTSREDNQGLTGRPTICRGRKWLGAKHFIGSSLWSGNICQES</sequence>
<dbReference type="OrthoDB" id="543156at2759"/>
<dbReference type="Proteomes" id="UP000770661">
    <property type="component" value="Unassembled WGS sequence"/>
</dbReference>